<dbReference type="OrthoDB" id="9804920at2"/>
<dbReference type="STRING" id="1009370.ALO_16317"/>
<protein>
    <submittedName>
        <fullName evidence="1">Membrane dipeptidase</fullName>
    </submittedName>
</protein>
<organism evidence="1 2">
    <name type="scientific">Acetonema longum DSM 6540</name>
    <dbReference type="NCBI Taxonomy" id="1009370"/>
    <lineage>
        <taxon>Bacteria</taxon>
        <taxon>Bacillati</taxon>
        <taxon>Bacillota</taxon>
        <taxon>Negativicutes</taxon>
        <taxon>Acetonemataceae</taxon>
        <taxon>Acetonema</taxon>
    </lineage>
</organism>
<gene>
    <name evidence="1" type="ORF">ALO_16317</name>
</gene>
<dbReference type="GO" id="GO:0070573">
    <property type="term" value="F:metallodipeptidase activity"/>
    <property type="evidence" value="ECO:0007669"/>
    <property type="project" value="InterPro"/>
</dbReference>
<comment type="caution">
    <text evidence="1">The sequence shown here is derived from an EMBL/GenBank/DDBJ whole genome shotgun (WGS) entry which is preliminary data.</text>
</comment>
<sequence>MHIIDWHCDTILKLWRSEGKAALSENHLSIDLEKLQAGHSLAQFFAVFIDLESHPQPFTAFNAMADLFQQELAQNSGRIALARSVAELKANRDSGYISAFLTIEDGGVLEGQMENLYQAYERGVRLITLTWNYPNEIGYPNHEWTHQNQGLTGFGREVAAEMNRLGMIVDVSHLSDQGFYDVAQLSSRPFVASHSNARSITGHSRNLTDEMIRLLAEKGGITGLNFCHAFLGEDPATSRIEDMVRHIRHIVNAGGIEVMALGTDFDGISSSQLEIEHMGEIDKLVQALEQSGFTSGEIEKICWRNAWRVIQDTMM</sequence>
<dbReference type="PROSITE" id="PS51365">
    <property type="entry name" value="RENAL_DIPEPTIDASE_2"/>
    <property type="match status" value="1"/>
</dbReference>
<dbReference type="CDD" id="cd01301">
    <property type="entry name" value="rDP_like"/>
    <property type="match status" value="1"/>
</dbReference>
<dbReference type="EMBL" id="AFGF01000166">
    <property type="protein sequence ID" value="EGO62801.1"/>
    <property type="molecule type" value="Genomic_DNA"/>
</dbReference>
<dbReference type="PANTHER" id="PTHR10443">
    <property type="entry name" value="MICROSOMAL DIPEPTIDASE"/>
    <property type="match status" value="1"/>
</dbReference>
<proteinExistence type="predicted"/>
<dbReference type="InterPro" id="IPR008257">
    <property type="entry name" value="Pept_M19"/>
</dbReference>
<dbReference type="Proteomes" id="UP000003240">
    <property type="component" value="Unassembled WGS sequence"/>
</dbReference>
<dbReference type="InterPro" id="IPR032466">
    <property type="entry name" value="Metal_Hydrolase"/>
</dbReference>
<evidence type="ECO:0000313" key="2">
    <source>
        <dbReference type="Proteomes" id="UP000003240"/>
    </source>
</evidence>
<dbReference type="GO" id="GO:0006508">
    <property type="term" value="P:proteolysis"/>
    <property type="evidence" value="ECO:0007669"/>
    <property type="project" value="InterPro"/>
</dbReference>
<dbReference type="eggNOG" id="COG2355">
    <property type="taxonomic scope" value="Bacteria"/>
</dbReference>
<name>F7NMC5_9FIRM</name>
<accession>F7NMC5</accession>
<keyword evidence="2" id="KW-1185">Reference proteome</keyword>
<dbReference type="AlphaFoldDB" id="F7NMC5"/>
<reference evidence="1 2" key="1">
    <citation type="journal article" date="2011" name="EMBO J.">
        <title>Structural diversity of bacterial flagellar motors.</title>
        <authorList>
            <person name="Chen S."/>
            <person name="Beeby M."/>
            <person name="Murphy G.E."/>
            <person name="Leadbetter J.R."/>
            <person name="Hendrixson D.R."/>
            <person name="Briegel A."/>
            <person name="Li Z."/>
            <person name="Shi J."/>
            <person name="Tocheva E.I."/>
            <person name="Muller A."/>
            <person name="Dobro M.J."/>
            <person name="Jensen G.J."/>
        </authorList>
    </citation>
    <scope>NUCLEOTIDE SEQUENCE [LARGE SCALE GENOMIC DNA]</scope>
    <source>
        <strain evidence="1 2">DSM 6540</strain>
    </source>
</reference>
<dbReference type="Gene3D" id="3.20.20.140">
    <property type="entry name" value="Metal-dependent hydrolases"/>
    <property type="match status" value="1"/>
</dbReference>
<evidence type="ECO:0000313" key="1">
    <source>
        <dbReference type="EMBL" id="EGO62801.1"/>
    </source>
</evidence>
<dbReference type="Pfam" id="PF01244">
    <property type="entry name" value="Peptidase_M19"/>
    <property type="match status" value="1"/>
</dbReference>
<dbReference type="RefSeq" id="WP_004097612.1">
    <property type="nucleotide sequence ID" value="NZ_AFGF01000166.1"/>
</dbReference>
<dbReference type="PANTHER" id="PTHR10443:SF12">
    <property type="entry name" value="DIPEPTIDASE"/>
    <property type="match status" value="1"/>
</dbReference>
<dbReference type="SUPFAM" id="SSF51556">
    <property type="entry name" value="Metallo-dependent hydrolases"/>
    <property type="match status" value="1"/>
</dbReference>